<reference evidence="1 2" key="1">
    <citation type="submission" date="2018-08" db="EMBL/GenBank/DDBJ databases">
        <title>A genome reference for cultivated species of the human gut microbiota.</title>
        <authorList>
            <person name="Zou Y."/>
            <person name="Xue W."/>
            <person name="Luo G."/>
        </authorList>
    </citation>
    <scope>NUCLEOTIDE SEQUENCE [LARGE SCALE GENOMIC DNA]</scope>
    <source>
        <strain evidence="1 2">AF18-16LB</strain>
    </source>
</reference>
<dbReference type="AlphaFoldDB" id="A0A412Q0M1"/>
<proteinExistence type="predicted"/>
<dbReference type="EMBL" id="QRXG01000031">
    <property type="protein sequence ID" value="RGT78854.1"/>
    <property type="molecule type" value="Genomic_DNA"/>
</dbReference>
<sequence>MAIDFSAFDEKVDLQELQNEVQNAPDNDFADVPDGTYIISIEKMEIKLTKAQDKLMFAVQAKIKEGEQANRMIFFNRVISGNSSAKWTDGQAIKSVCTWVNKLIAEDDTPVEFVNYADFADQILDVFQSIQGAIEVEVDYKADAFNPITIKEVFDC</sequence>
<organism evidence="1 2">
    <name type="scientific">Agathobacter rectalis</name>
    <dbReference type="NCBI Taxonomy" id="39491"/>
    <lineage>
        <taxon>Bacteria</taxon>
        <taxon>Bacillati</taxon>
        <taxon>Bacillota</taxon>
        <taxon>Clostridia</taxon>
        <taxon>Lachnospirales</taxon>
        <taxon>Lachnospiraceae</taxon>
        <taxon>Agathobacter</taxon>
    </lineage>
</organism>
<accession>A0A412Q0M1</accession>
<dbReference type="Proteomes" id="UP000284296">
    <property type="component" value="Unassembled WGS sequence"/>
</dbReference>
<evidence type="ECO:0000313" key="2">
    <source>
        <dbReference type="Proteomes" id="UP000284296"/>
    </source>
</evidence>
<evidence type="ECO:0000313" key="1">
    <source>
        <dbReference type="EMBL" id="RGT78854.1"/>
    </source>
</evidence>
<name>A0A412Q0M1_9FIRM</name>
<gene>
    <name evidence="1" type="ORF">DWX06_13600</name>
</gene>
<dbReference type="InterPro" id="IPR007731">
    <property type="entry name" value="DUF669"/>
</dbReference>
<dbReference type="GeneID" id="57969928"/>
<dbReference type="RefSeq" id="WP_015527576.1">
    <property type="nucleotide sequence ID" value="NZ_QRXF01000020.1"/>
</dbReference>
<comment type="caution">
    <text evidence="1">The sequence shown here is derived from an EMBL/GenBank/DDBJ whole genome shotgun (WGS) entry which is preliminary data.</text>
</comment>
<dbReference type="Pfam" id="PF05037">
    <property type="entry name" value="DUF669"/>
    <property type="match status" value="1"/>
</dbReference>
<protein>
    <submittedName>
        <fullName evidence="1">DUF669 domain-containing protein</fullName>
    </submittedName>
</protein>